<proteinExistence type="predicted"/>
<evidence type="ECO:0000313" key="2">
    <source>
        <dbReference type="Proteomes" id="UP000251584"/>
    </source>
</evidence>
<organism evidence="1 2">
    <name type="scientific">Citrobacter koseri</name>
    <name type="common">Citrobacter diversus</name>
    <dbReference type="NCBI Taxonomy" id="545"/>
    <lineage>
        <taxon>Bacteria</taxon>
        <taxon>Pseudomonadati</taxon>
        <taxon>Pseudomonadota</taxon>
        <taxon>Gammaproteobacteria</taxon>
        <taxon>Enterobacterales</taxon>
        <taxon>Enterobacteriaceae</taxon>
        <taxon>Citrobacter</taxon>
    </lineage>
</organism>
<gene>
    <name evidence="1" type="primary">glmU_2</name>
    <name evidence="1" type="ORF">NCTC10786_05826</name>
</gene>
<dbReference type="SUPFAM" id="SSF53448">
    <property type="entry name" value="Nucleotide-diphospho-sugar transferases"/>
    <property type="match status" value="1"/>
</dbReference>
<reference evidence="1 2" key="1">
    <citation type="submission" date="2018-06" db="EMBL/GenBank/DDBJ databases">
        <authorList>
            <consortium name="Pathogen Informatics"/>
            <person name="Doyle S."/>
        </authorList>
    </citation>
    <scope>NUCLEOTIDE SEQUENCE [LARGE SCALE GENOMIC DNA]</scope>
    <source>
        <strain evidence="1 2">NCTC10786</strain>
    </source>
</reference>
<dbReference type="EMBL" id="UAVY01000010">
    <property type="protein sequence ID" value="SQB40718.1"/>
    <property type="molecule type" value="Genomic_DNA"/>
</dbReference>
<sequence>MQQAAPFFSDDEDILMLYGDVPLISVETLQRLRDAKPQGGIGLLTVEAGTIRAVTVVLRVRTVK</sequence>
<dbReference type="InterPro" id="IPR029044">
    <property type="entry name" value="Nucleotide-diphossugar_trans"/>
</dbReference>
<name>A0A2X2WIT7_CITKO</name>
<dbReference type="Proteomes" id="UP000251584">
    <property type="component" value="Unassembled WGS sequence"/>
</dbReference>
<keyword evidence="1" id="KW-0808">Transferase</keyword>
<evidence type="ECO:0000313" key="1">
    <source>
        <dbReference type="EMBL" id="SQB40718.1"/>
    </source>
</evidence>
<dbReference type="Gene3D" id="3.90.550.10">
    <property type="entry name" value="Spore Coat Polysaccharide Biosynthesis Protein SpsA, Chain A"/>
    <property type="match status" value="1"/>
</dbReference>
<protein>
    <submittedName>
        <fullName evidence="1">Bifunctional N-acetylglucosamine-1-phosphate uridyltransferase/glucosamine-1-phosphate acetyltransferase</fullName>
    </submittedName>
</protein>
<dbReference type="AlphaFoldDB" id="A0A2X2WIT7"/>
<accession>A0A2X2WIT7</accession>
<dbReference type="GO" id="GO:0016740">
    <property type="term" value="F:transferase activity"/>
    <property type="evidence" value="ECO:0007669"/>
    <property type="project" value="UniProtKB-KW"/>
</dbReference>